<reference evidence="7 8" key="1">
    <citation type="submission" date="2023-02" db="EMBL/GenBank/DDBJ databases">
        <authorList>
            <person name="Maleckis M."/>
        </authorList>
    </citation>
    <scope>NUCLEOTIDE SEQUENCE [LARGE SCALE GENOMIC DNA]</scope>
    <source>
        <strain evidence="7 8">P8-A2</strain>
    </source>
</reference>
<keyword evidence="3 5" id="KW-0560">Oxidoreductase</keyword>
<accession>A0ABU3UTN2</accession>
<dbReference type="InterPro" id="IPR036291">
    <property type="entry name" value="NAD(P)-bd_dom_sf"/>
</dbReference>
<comment type="function">
    <text evidence="5">Catalyzes the two-step NADP-dependent conversion of GDP-4-dehydro-6-deoxy-D-mannose to GDP-fucose, involving an epimerase and a reductase reaction.</text>
</comment>
<evidence type="ECO:0000256" key="3">
    <source>
        <dbReference type="ARBA" id="ARBA00023002"/>
    </source>
</evidence>
<feature type="active site" description="Proton donor/acceptor" evidence="5">
    <location>
        <position position="137"/>
    </location>
</feature>
<gene>
    <name evidence="5" type="primary">fcl</name>
    <name evidence="7" type="ORF">PU648_33945</name>
</gene>
<feature type="binding site" evidence="5">
    <location>
        <position position="180"/>
    </location>
    <ligand>
        <name>NADP(+)</name>
        <dbReference type="ChEBI" id="CHEBI:58349"/>
    </ligand>
</feature>
<organism evidence="7 8">
    <name type="scientific">Streptomyces mirabilis</name>
    <dbReference type="NCBI Taxonomy" id="68239"/>
    <lineage>
        <taxon>Bacteria</taxon>
        <taxon>Bacillati</taxon>
        <taxon>Actinomycetota</taxon>
        <taxon>Actinomycetes</taxon>
        <taxon>Kitasatosporales</taxon>
        <taxon>Streptomycetaceae</taxon>
        <taxon>Streptomyces</taxon>
    </lineage>
</organism>
<feature type="binding site" evidence="5">
    <location>
        <position position="141"/>
    </location>
    <ligand>
        <name>NADP(+)</name>
        <dbReference type="ChEBI" id="CHEBI:58349"/>
    </ligand>
</feature>
<dbReference type="InterPro" id="IPR028614">
    <property type="entry name" value="GDP_fucose/colitose_synth"/>
</dbReference>
<dbReference type="EMBL" id="JARAKF010000001">
    <property type="protein sequence ID" value="MDU8997260.1"/>
    <property type="molecule type" value="Genomic_DNA"/>
</dbReference>
<feature type="site" description="Important for catalytic activity" evidence="5">
    <location>
        <position position="110"/>
    </location>
</feature>
<sequence>MDQRARIYVAGHTGMVGAAVVRRLRSAGYDNLLLRTRAELDLIDQAAVRDFMAGHRPAYVVDCAARVGGIKANMSFPAEFLYENLQIQNNLIWSAKEAGVETFLFLGSSCIYPRGCPQPMREEYFMTGRPEATNEAYAYAKIAGMKLCEYIHSEFDRNFVSCMPTNIYGEGDNFDPETSHVIPALLRRMHEAREAGASEVVIWGTGDSRREFLHVDDLADAVVWMLGHHRGKQFLNVGTGEDISIRELAERIRRLVGFEGALVLDASKPDGMPRKALDVSALHAAGWRHLIGFEEGLRRTYDWYLAHVARTAVLM</sequence>
<dbReference type="Gene3D" id="3.40.50.720">
    <property type="entry name" value="NAD(P)-binding Rossmann-like Domain"/>
    <property type="match status" value="1"/>
</dbReference>
<dbReference type="Pfam" id="PF01370">
    <property type="entry name" value="Epimerase"/>
    <property type="match status" value="1"/>
</dbReference>
<evidence type="ECO:0000259" key="6">
    <source>
        <dbReference type="Pfam" id="PF01370"/>
    </source>
</evidence>
<dbReference type="HAMAP" id="MF_00956">
    <property type="entry name" value="GDP_fucose_synth"/>
    <property type="match status" value="1"/>
</dbReference>
<dbReference type="Proteomes" id="UP001257627">
    <property type="component" value="Unassembled WGS sequence"/>
</dbReference>
<dbReference type="RefSeq" id="WP_143608146.1">
    <property type="nucleotide sequence ID" value="NZ_JARAKF010000001.1"/>
</dbReference>
<dbReference type="CDD" id="cd05239">
    <property type="entry name" value="GDP_FS_SDR_e"/>
    <property type="match status" value="1"/>
</dbReference>
<comment type="caution">
    <text evidence="7">The sequence shown here is derived from an EMBL/GenBank/DDBJ whole genome shotgun (WGS) entry which is preliminary data.</text>
</comment>
<feature type="domain" description="NAD-dependent epimerase/dehydratase" evidence="6">
    <location>
        <begin position="7"/>
        <end position="238"/>
    </location>
</feature>
<feature type="binding site" evidence="5">
    <location>
        <begin position="11"/>
        <end position="17"/>
    </location>
    <ligand>
        <name>NADP(+)</name>
        <dbReference type="ChEBI" id="CHEBI:58349"/>
    </ligand>
</feature>
<feature type="binding site" evidence="5">
    <location>
        <position position="210"/>
    </location>
    <ligand>
        <name>substrate</name>
    </ligand>
</feature>
<dbReference type="Gene3D" id="3.90.25.10">
    <property type="entry name" value="UDP-galactose 4-epimerase, domain 1"/>
    <property type="match status" value="1"/>
</dbReference>
<comment type="similarity">
    <text evidence="1 5">Belongs to the NAD(P)-dependent epimerase/dehydratase family. Fucose synthase subfamily.</text>
</comment>
<protein>
    <recommendedName>
        <fullName evidence="5">GDP-L-fucose synthase</fullName>
        <ecNumber evidence="5">1.1.1.271</ecNumber>
    </recommendedName>
    <alternativeName>
        <fullName evidence="5">GDP-4-keto-6-deoxy-D-mannose-3,5-epimerase-4-reductase</fullName>
    </alternativeName>
</protein>
<feature type="binding site" evidence="5">
    <location>
        <begin position="164"/>
        <end position="167"/>
    </location>
    <ligand>
        <name>NADP(+)</name>
        <dbReference type="ChEBI" id="CHEBI:58349"/>
    </ligand>
</feature>
<evidence type="ECO:0000256" key="4">
    <source>
        <dbReference type="ARBA" id="ARBA00023235"/>
    </source>
</evidence>
<keyword evidence="4 5" id="KW-0413">Isomerase</keyword>
<proteinExistence type="inferred from homology"/>
<keyword evidence="5" id="KW-0511">Multifunctional enzyme</keyword>
<dbReference type="EC" id="1.1.1.271" evidence="5"/>
<comment type="catalytic activity">
    <reaction evidence="5">
        <text>GDP-beta-L-fucose + NADP(+) = GDP-4-dehydro-alpha-D-rhamnose + NADPH + H(+)</text>
        <dbReference type="Rhea" id="RHEA:18885"/>
        <dbReference type="ChEBI" id="CHEBI:15378"/>
        <dbReference type="ChEBI" id="CHEBI:57273"/>
        <dbReference type="ChEBI" id="CHEBI:57783"/>
        <dbReference type="ChEBI" id="CHEBI:57964"/>
        <dbReference type="ChEBI" id="CHEBI:58349"/>
        <dbReference type="EC" id="1.1.1.271"/>
    </reaction>
</comment>
<feature type="binding site" evidence="5">
    <location>
        <position position="203"/>
    </location>
    <ligand>
        <name>substrate</name>
    </ligand>
</feature>
<dbReference type="SUPFAM" id="SSF51735">
    <property type="entry name" value="NAD(P)-binding Rossmann-fold domains"/>
    <property type="match status" value="1"/>
</dbReference>
<feature type="site" description="Important for catalytic activity" evidence="5">
    <location>
        <position position="108"/>
    </location>
</feature>
<evidence type="ECO:0000313" key="8">
    <source>
        <dbReference type="Proteomes" id="UP001257627"/>
    </source>
</evidence>
<dbReference type="PANTHER" id="PTHR43238:SF1">
    <property type="entry name" value="GDP-L-FUCOSE SYNTHASE"/>
    <property type="match status" value="1"/>
</dbReference>
<evidence type="ECO:0000256" key="2">
    <source>
        <dbReference type="ARBA" id="ARBA00022857"/>
    </source>
</evidence>
<feature type="binding site" evidence="5">
    <location>
        <begin position="106"/>
        <end position="109"/>
    </location>
    <ligand>
        <name>NADP(+)</name>
        <dbReference type="ChEBI" id="CHEBI:58349"/>
    </ligand>
</feature>
<comment type="pathway">
    <text evidence="5">Nucleotide-sugar biosynthesis; GDP-L-fucose biosynthesis via de novo pathway; GDP-L-fucose from GDP-alpha-D-mannose: step 2/2.</text>
</comment>
<keyword evidence="8" id="KW-1185">Reference proteome</keyword>
<keyword evidence="2 5" id="KW-0521">NADP</keyword>
<evidence type="ECO:0000256" key="5">
    <source>
        <dbReference type="HAMAP-Rule" id="MF_00956"/>
    </source>
</evidence>
<feature type="binding site" evidence="5">
    <location>
        <position position="270"/>
    </location>
    <ligand>
        <name>substrate</name>
    </ligand>
</feature>
<dbReference type="PANTHER" id="PTHR43238">
    <property type="entry name" value="GDP-L-FUCOSE SYNTHASE"/>
    <property type="match status" value="1"/>
</dbReference>
<evidence type="ECO:0000313" key="7">
    <source>
        <dbReference type="EMBL" id="MDU8997260.1"/>
    </source>
</evidence>
<evidence type="ECO:0000256" key="1">
    <source>
        <dbReference type="ARBA" id="ARBA00005959"/>
    </source>
</evidence>
<name>A0ABU3UTN2_9ACTN</name>
<feature type="binding site" evidence="5">
    <location>
        <position position="188"/>
    </location>
    <ligand>
        <name>substrate</name>
    </ligand>
</feature>
<dbReference type="InterPro" id="IPR001509">
    <property type="entry name" value="Epimerase_deHydtase"/>
</dbReference>